<dbReference type="Proteomes" id="UP000517547">
    <property type="component" value="Unassembled WGS sequence"/>
</dbReference>
<comment type="caution">
    <text evidence="1">The sequence shown here is derived from an EMBL/GenBank/DDBJ whole genome shotgun (WGS) entry which is preliminary data.</text>
</comment>
<gene>
    <name evidence="1" type="ORF">HX845_21200</name>
</gene>
<protein>
    <submittedName>
        <fullName evidence="1">Uncharacterized protein</fullName>
    </submittedName>
</protein>
<dbReference type="EMBL" id="JACAQE010000007">
    <property type="protein sequence ID" value="NWC16188.1"/>
    <property type="molecule type" value="Genomic_DNA"/>
</dbReference>
<name>A0A7Y7Y1E9_9PSED</name>
<dbReference type="AlphaFoldDB" id="A0A7Y7Y1E9"/>
<reference evidence="1 2" key="1">
    <citation type="submission" date="2020-04" db="EMBL/GenBank/DDBJ databases">
        <title>Molecular characterization of pseudomonads from Agaricus bisporus reveal novel blotch 2 pathogens in Western Europe.</title>
        <authorList>
            <person name="Taparia T."/>
            <person name="Krijger M."/>
            <person name="Haynes E."/>
            <person name="Elpinstone J.G."/>
            <person name="Noble R."/>
            <person name="Van Der Wolf J."/>
        </authorList>
    </citation>
    <scope>NUCLEOTIDE SEQUENCE [LARGE SCALE GENOMIC DNA]</scope>
    <source>
        <strain evidence="1 2">IPO3738</strain>
    </source>
</reference>
<organism evidence="1 2">
    <name type="scientific">Pseudomonas gingeri</name>
    <dbReference type="NCBI Taxonomy" id="117681"/>
    <lineage>
        <taxon>Bacteria</taxon>
        <taxon>Pseudomonadati</taxon>
        <taxon>Pseudomonadota</taxon>
        <taxon>Gammaproteobacteria</taxon>
        <taxon>Pseudomonadales</taxon>
        <taxon>Pseudomonadaceae</taxon>
        <taxon>Pseudomonas</taxon>
    </lineage>
</organism>
<evidence type="ECO:0000313" key="1">
    <source>
        <dbReference type="EMBL" id="NWC16188.1"/>
    </source>
</evidence>
<dbReference type="RefSeq" id="WP_167331614.1">
    <property type="nucleotide sequence ID" value="NZ_JACAQE010000007.1"/>
</dbReference>
<evidence type="ECO:0000313" key="2">
    <source>
        <dbReference type="Proteomes" id="UP000517547"/>
    </source>
</evidence>
<accession>A0A7Y7Y1E9</accession>
<proteinExistence type="predicted"/>
<sequence length="58" mass="6832">MLDSTKLEVSCRESVGNQWLELTDSEVRLIRLYRQMSESDRKQIRRISGYLAEPVESE</sequence>